<organism evidence="13 14">
    <name type="scientific">Candidatus Roizmanbacteria bacterium CG22_combo_CG10-13_8_21_14_all_38_20</name>
    <dbReference type="NCBI Taxonomy" id="1974862"/>
    <lineage>
        <taxon>Bacteria</taxon>
        <taxon>Candidatus Roizmaniibacteriota</taxon>
    </lineage>
</organism>
<dbReference type="GO" id="GO:0005524">
    <property type="term" value="F:ATP binding"/>
    <property type="evidence" value="ECO:0007669"/>
    <property type="project" value="UniProtKB-KW"/>
</dbReference>
<dbReference type="EMBL" id="PCTA01000034">
    <property type="protein sequence ID" value="PIP61124.1"/>
    <property type="molecule type" value="Genomic_DNA"/>
</dbReference>
<dbReference type="PRINTS" id="PR00986">
    <property type="entry name" value="TRNASYNTHVAL"/>
</dbReference>
<keyword evidence="2" id="KW-0963">Cytoplasm</keyword>
<evidence type="ECO:0000259" key="11">
    <source>
        <dbReference type="Pfam" id="PF00133"/>
    </source>
</evidence>
<evidence type="ECO:0000256" key="7">
    <source>
        <dbReference type="ARBA" id="ARBA00023146"/>
    </source>
</evidence>
<dbReference type="NCBIfam" id="TIGR00422">
    <property type="entry name" value="valS"/>
    <property type="match status" value="1"/>
</dbReference>
<dbReference type="InterPro" id="IPR013155">
    <property type="entry name" value="M/V/L/I-tRNA-synth_anticd-bd"/>
</dbReference>
<keyword evidence="5 10" id="KW-0067">ATP-binding</keyword>
<dbReference type="PROSITE" id="PS00178">
    <property type="entry name" value="AA_TRNA_LIGASE_I"/>
    <property type="match status" value="1"/>
</dbReference>
<evidence type="ECO:0000313" key="13">
    <source>
        <dbReference type="EMBL" id="PIP61124.1"/>
    </source>
</evidence>
<dbReference type="InterPro" id="IPR002303">
    <property type="entry name" value="Valyl-tRNA_ligase"/>
</dbReference>
<dbReference type="AlphaFoldDB" id="A0A2H0BU37"/>
<proteinExistence type="inferred from homology"/>
<comment type="catalytic activity">
    <reaction evidence="8">
        <text>tRNA(Val) + L-valine + ATP = L-valyl-tRNA(Val) + AMP + diphosphate</text>
        <dbReference type="Rhea" id="RHEA:10704"/>
        <dbReference type="Rhea" id="RHEA-COMP:9672"/>
        <dbReference type="Rhea" id="RHEA-COMP:9708"/>
        <dbReference type="ChEBI" id="CHEBI:30616"/>
        <dbReference type="ChEBI" id="CHEBI:33019"/>
        <dbReference type="ChEBI" id="CHEBI:57762"/>
        <dbReference type="ChEBI" id="CHEBI:78442"/>
        <dbReference type="ChEBI" id="CHEBI:78537"/>
        <dbReference type="ChEBI" id="CHEBI:456215"/>
        <dbReference type="EC" id="6.1.1.9"/>
    </reaction>
</comment>
<dbReference type="GO" id="GO:0006438">
    <property type="term" value="P:valyl-tRNA aminoacylation"/>
    <property type="evidence" value="ECO:0007669"/>
    <property type="project" value="UniProtKB-UniRule"/>
</dbReference>
<dbReference type="Gene3D" id="3.90.740.10">
    <property type="entry name" value="Valyl/Leucyl/Isoleucyl-tRNA synthetase, editing domain"/>
    <property type="match status" value="1"/>
</dbReference>
<dbReference type="EC" id="6.1.1.9" evidence="1 9"/>
<comment type="similarity">
    <text evidence="10">Belongs to the class-I aminoacyl-tRNA synthetase family.</text>
</comment>
<sequence length="752" mass="86760">MDSKYDHKKLEEKIYNSWEKGGHFQPHGDPNKEPFSILLPPPNANADLHAGHAMFVIEDILIRYNRMKGRPTVWIPGTDHAGFETQFVYEKKLAKEKKSRFDFDRETLYKDIYSFVVENSGRIQNQLRRMGFSLDWTRETFMLDDRVVDSVLKTFVKMHKDKLVYRDNFMVNYCPYYGTTFSDLEIKYIDKSDPLYYLKYGPFTLATVRPETKFGDTAVAVHPDDKRYKKYIGKEIDVEGLLGKFKLNVIADKTVDPKFGTGVVKVTPAHDPNDFEMGKRHNLEIKQVIGFDGKLTKLAGPYVGMKVAAARQQIVKDLKEKGLISKIDESYAHRVAVSYKGDRPIEPMVMPNWFVDAKKLAKPAIKAAKDKKVEFIPARFEKMYYQWMENIRPWVISRQIAFGIRIPAWYDITKNPDIAITFINSKKKTITGTVKDLLKDYKLAEIEKGLQQLSAPIDSKYEISTTKPSKNHIQDTDVFDTWFSSGQWPLTTLKYPDGEDFKKFYPTTVMDTMWDIIFFWVARMIMFGLYLTKKVPFKHVYLHSMVTDEKGQKMSKSKGNVVNPIDLINSYGADALRIALVAGSAPGNPIAISDNKVRGYRNFANKIWNIGRFIKLQTPNSGSQRSDLLRLSPSRSGRLSLNMNNLKPEDKKILKSLDKLIKSVTKNLDSFHFSESSLDLYDFTWNKLASDYMESIKDRLRDKDKAALATLIHVYANCLKMLHPFMPFVTEAVWQNLFPKEKPLIISPWPKV</sequence>
<dbReference type="NCBIfam" id="NF004349">
    <property type="entry name" value="PRK05729.1"/>
    <property type="match status" value="1"/>
</dbReference>
<keyword evidence="7 10" id="KW-0030">Aminoacyl-tRNA synthetase</keyword>
<dbReference type="SUPFAM" id="SSF52374">
    <property type="entry name" value="Nucleotidylyl transferase"/>
    <property type="match status" value="1"/>
</dbReference>
<dbReference type="GO" id="GO:0004832">
    <property type="term" value="F:valine-tRNA ligase activity"/>
    <property type="evidence" value="ECO:0007669"/>
    <property type="project" value="UniProtKB-UniRule"/>
</dbReference>
<feature type="domain" description="Aminoacyl-tRNA synthetase class Ia" evidence="11">
    <location>
        <begin position="13"/>
        <end position="588"/>
    </location>
</feature>
<evidence type="ECO:0000256" key="10">
    <source>
        <dbReference type="RuleBase" id="RU363035"/>
    </source>
</evidence>
<feature type="domain" description="Methionyl/Valyl/Leucyl/Isoleucyl-tRNA synthetase anticodon-binding" evidence="12">
    <location>
        <begin position="650"/>
        <end position="751"/>
    </location>
</feature>
<evidence type="ECO:0000256" key="3">
    <source>
        <dbReference type="ARBA" id="ARBA00022598"/>
    </source>
</evidence>
<dbReference type="InterPro" id="IPR001412">
    <property type="entry name" value="aa-tRNA-synth_I_CS"/>
</dbReference>
<dbReference type="Gene3D" id="3.40.50.620">
    <property type="entry name" value="HUPs"/>
    <property type="match status" value="2"/>
</dbReference>
<evidence type="ECO:0000256" key="1">
    <source>
        <dbReference type="ARBA" id="ARBA00013169"/>
    </source>
</evidence>
<evidence type="ECO:0000259" key="12">
    <source>
        <dbReference type="Pfam" id="PF08264"/>
    </source>
</evidence>
<comment type="caution">
    <text evidence="13">The sequence shown here is derived from an EMBL/GenBank/DDBJ whole genome shotgun (WGS) entry which is preliminary data.</text>
</comment>
<dbReference type="InterPro" id="IPR033705">
    <property type="entry name" value="Anticodon_Ia_Val"/>
</dbReference>
<evidence type="ECO:0000256" key="4">
    <source>
        <dbReference type="ARBA" id="ARBA00022741"/>
    </source>
</evidence>
<name>A0A2H0BU37_9BACT</name>
<keyword evidence="4 10" id="KW-0547">Nucleotide-binding</keyword>
<accession>A0A2H0BU37</accession>
<dbReference type="InterPro" id="IPR009080">
    <property type="entry name" value="tRNAsynth_Ia_anticodon-bd"/>
</dbReference>
<dbReference type="SUPFAM" id="SSF50677">
    <property type="entry name" value="ValRS/IleRS/LeuRS editing domain"/>
    <property type="match status" value="1"/>
</dbReference>
<dbReference type="PANTHER" id="PTHR11946">
    <property type="entry name" value="VALYL-TRNA SYNTHETASES"/>
    <property type="match status" value="1"/>
</dbReference>
<evidence type="ECO:0000256" key="6">
    <source>
        <dbReference type="ARBA" id="ARBA00022917"/>
    </source>
</evidence>
<dbReference type="Pfam" id="PF00133">
    <property type="entry name" value="tRNA-synt_1"/>
    <property type="match status" value="1"/>
</dbReference>
<evidence type="ECO:0000256" key="2">
    <source>
        <dbReference type="ARBA" id="ARBA00022490"/>
    </source>
</evidence>
<keyword evidence="6 10" id="KW-0648">Protein biosynthesis</keyword>
<dbReference type="Gene3D" id="1.10.730.10">
    <property type="entry name" value="Isoleucyl-tRNA Synthetase, Domain 1"/>
    <property type="match status" value="1"/>
</dbReference>
<reference evidence="13 14" key="1">
    <citation type="submission" date="2017-09" db="EMBL/GenBank/DDBJ databases">
        <title>Depth-based differentiation of microbial function through sediment-hosted aquifers and enrichment of novel symbionts in the deep terrestrial subsurface.</title>
        <authorList>
            <person name="Probst A.J."/>
            <person name="Ladd B."/>
            <person name="Jarett J.K."/>
            <person name="Geller-Mcgrath D.E."/>
            <person name="Sieber C.M."/>
            <person name="Emerson J.B."/>
            <person name="Anantharaman K."/>
            <person name="Thomas B.C."/>
            <person name="Malmstrom R."/>
            <person name="Stieglmeier M."/>
            <person name="Klingl A."/>
            <person name="Woyke T."/>
            <person name="Ryan C.M."/>
            <person name="Banfield J.F."/>
        </authorList>
    </citation>
    <scope>NUCLEOTIDE SEQUENCE [LARGE SCALE GENOMIC DNA]</scope>
    <source>
        <strain evidence="13">CG22_combo_CG10-13_8_21_14_all_38_20</strain>
    </source>
</reference>
<gene>
    <name evidence="13" type="ORF">COW99_05885</name>
</gene>
<dbReference type="InterPro" id="IPR009008">
    <property type="entry name" value="Val/Leu/Ile-tRNA-synth_edit"/>
</dbReference>
<dbReference type="PANTHER" id="PTHR11946:SF93">
    <property type="entry name" value="VALINE--TRNA LIGASE, CHLOROPLASTIC_MITOCHONDRIAL 2"/>
    <property type="match status" value="1"/>
</dbReference>
<evidence type="ECO:0000256" key="5">
    <source>
        <dbReference type="ARBA" id="ARBA00022840"/>
    </source>
</evidence>
<dbReference type="Pfam" id="PF08264">
    <property type="entry name" value="Anticodon_1"/>
    <property type="match status" value="1"/>
</dbReference>
<dbReference type="InterPro" id="IPR014729">
    <property type="entry name" value="Rossmann-like_a/b/a_fold"/>
</dbReference>
<dbReference type="GO" id="GO:0005829">
    <property type="term" value="C:cytosol"/>
    <property type="evidence" value="ECO:0007669"/>
    <property type="project" value="TreeGrafter"/>
</dbReference>
<keyword evidence="3 10" id="KW-0436">Ligase</keyword>
<dbReference type="Proteomes" id="UP000231246">
    <property type="component" value="Unassembled WGS sequence"/>
</dbReference>
<protein>
    <recommendedName>
        <fullName evidence="1 9">Valine--tRNA ligase</fullName>
        <ecNumber evidence="1 9">6.1.1.9</ecNumber>
    </recommendedName>
</protein>
<dbReference type="SUPFAM" id="SSF47323">
    <property type="entry name" value="Anticodon-binding domain of a subclass of class I aminoacyl-tRNA synthetases"/>
    <property type="match status" value="1"/>
</dbReference>
<dbReference type="InterPro" id="IPR002300">
    <property type="entry name" value="aa-tRNA-synth_Ia"/>
</dbReference>
<dbReference type="CDD" id="cd07962">
    <property type="entry name" value="Anticodon_Ia_Val"/>
    <property type="match status" value="1"/>
</dbReference>
<dbReference type="GO" id="GO:0002161">
    <property type="term" value="F:aminoacyl-tRNA deacylase activity"/>
    <property type="evidence" value="ECO:0007669"/>
    <property type="project" value="InterPro"/>
</dbReference>
<evidence type="ECO:0000256" key="8">
    <source>
        <dbReference type="ARBA" id="ARBA00047552"/>
    </source>
</evidence>
<evidence type="ECO:0000256" key="9">
    <source>
        <dbReference type="NCBIfam" id="TIGR00422"/>
    </source>
</evidence>
<evidence type="ECO:0000313" key="14">
    <source>
        <dbReference type="Proteomes" id="UP000231246"/>
    </source>
</evidence>